<accession>A0AAD7GMT9</accession>
<comment type="caution">
    <text evidence="2">The sequence shown here is derived from an EMBL/GenBank/DDBJ whole genome shotgun (WGS) entry which is preliminary data.</text>
</comment>
<dbReference type="Proteomes" id="UP001221757">
    <property type="component" value="Unassembled WGS sequence"/>
</dbReference>
<dbReference type="InterPro" id="IPR011009">
    <property type="entry name" value="Kinase-like_dom_sf"/>
</dbReference>
<dbReference type="SUPFAM" id="SSF56112">
    <property type="entry name" value="Protein kinase-like (PK-like)"/>
    <property type="match status" value="1"/>
</dbReference>
<keyword evidence="3" id="KW-1185">Reference proteome</keyword>
<dbReference type="EMBL" id="JARKIE010000026">
    <property type="protein sequence ID" value="KAJ7698348.1"/>
    <property type="molecule type" value="Genomic_DNA"/>
</dbReference>
<feature type="non-terminal residue" evidence="2">
    <location>
        <position position="1"/>
    </location>
</feature>
<feature type="domain" description="Protein kinase" evidence="1">
    <location>
        <begin position="1"/>
        <end position="159"/>
    </location>
</feature>
<organism evidence="2 3">
    <name type="scientific">Mycena rosella</name>
    <name type="common">Pink bonnet</name>
    <name type="synonym">Agaricus rosellus</name>
    <dbReference type="NCBI Taxonomy" id="1033263"/>
    <lineage>
        <taxon>Eukaryota</taxon>
        <taxon>Fungi</taxon>
        <taxon>Dikarya</taxon>
        <taxon>Basidiomycota</taxon>
        <taxon>Agaricomycotina</taxon>
        <taxon>Agaricomycetes</taxon>
        <taxon>Agaricomycetidae</taxon>
        <taxon>Agaricales</taxon>
        <taxon>Marasmiineae</taxon>
        <taxon>Mycenaceae</taxon>
        <taxon>Mycena</taxon>
    </lineage>
</organism>
<dbReference type="GO" id="GO:0004672">
    <property type="term" value="F:protein kinase activity"/>
    <property type="evidence" value="ECO:0007669"/>
    <property type="project" value="InterPro"/>
</dbReference>
<name>A0AAD7GMT9_MYCRO</name>
<gene>
    <name evidence="2" type="ORF">B0H17DRAFT_844000</name>
</gene>
<dbReference type="PROSITE" id="PS50011">
    <property type="entry name" value="PROTEIN_KINASE_DOM"/>
    <property type="match status" value="1"/>
</dbReference>
<feature type="non-terminal residue" evidence="2">
    <location>
        <position position="159"/>
    </location>
</feature>
<evidence type="ECO:0000313" key="2">
    <source>
        <dbReference type="EMBL" id="KAJ7698348.1"/>
    </source>
</evidence>
<evidence type="ECO:0000259" key="1">
    <source>
        <dbReference type="PROSITE" id="PS50011"/>
    </source>
</evidence>
<evidence type="ECO:0000313" key="3">
    <source>
        <dbReference type="Proteomes" id="UP001221757"/>
    </source>
</evidence>
<dbReference type="Gene3D" id="1.10.510.10">
    <property type="entry name" value="Transferase(Phosphotransferase) domain 1"/>
    <property type="match status" value="1"/>
</dbReference>
<sequence>VMIKRVSRKIRPFEVEIGRLFSSSPLSEDPRNHCDPILEVLQDPKYLDEHIIVMPLVMLSTEPSFDTVGEVVDCFRQLFEGLSFMHANFVAHRDCGRFNIVQDARHLHPEGFHPVEPYINKTHHGLARYITRTECWPRYYLINFGLSRCYNPAVGPPLE</sequence>
<proteinExistence type="predicted"/>
<dbReference type="AlphaFoldDB" id="A0AAD7GMT9"/>
<dbReference type="InterPro" id="IPR000719">
    <property type="entry name" value="Prot_kinase_dom"/>
</dbReference>
<protein>
    <recommendedName>
        <fullName evidence="1">Protein kinase domain-containing protein</fullName>
    </recommendedName>
</protein>
<dbReference type="GO" id="GO:0005524">
    <property type="term" value="F:ATP binding"/>
    <property type="evidence" value="ECO:0007669"/>
    <property type="project" value="InterPro"/>
</dbReference>
<reference evidence="2" key="1">
    <citation type="submission" date="2023-03" db="EMBL/GenBank/DDBJ databases">
        <title>Massive genome expansion in bonnet fungi (Mycena s.s.) driven by repeated elements and novel gene families across ecological guilds.</title>
        <authorList>
            <consortium name="Lawrence Berkeley National Laboratory"/>
            <person name="Harder C.B."/>
            <person name="Miyauchi S."/>
            <person name="Viragh M."/>
            <person name="Kuo A."/>
            <person name="Thoen E."/>
            <person name="Andreopoulos B."/>
            <person name="Lu D."/>
            <person name="Skrede I."/>
            <person name="Drula E."/>
            <person name="Henrissat B."/>
            <person name="Morin E."/>
            <person name="Kohler A."/>
            <person name="Barry K."/>
            <person name="LaButti K."/>
            <person name="Morin E."/>
            <person name="Salamov A."/>
            <person name="Lipzen A."/>
            <person name="Mereny Z."/>
            <person name="Hegedus B."/>
            <person name="Baldrian P."/>
            <person name="Stursova M."/>
            <person name="Weitz H."/>
            <person name="Taylor A."/>
            <person name="Grigoriev I.V."/>
            <person name="Nagy L.G."/>
            <person name="Martin F."/>
            <person name="Kauserud H."/>
        </authorList>
    </citation>
    <scope>NUCLEOTIDE SEQUENCE</scope>
    <source>
        <strain evidence="2">CBHHK067</strain>
    </source>
</reference>